<keyword evidence="2" id="KW-1185">Reference proteome</keyword>
<dbReference type="Gramene" id="TKW22516">
    <property type="protein sequence ID" value="TKW22516"/>
    <property type="gene ID" value="SEVIR_4G233401v2"/>
</dbReference>
<reference evidence="1" key="1">
    <citation type="submission" date="2019-03" db="EMBL/GenBank/DDBJ databases">
        <title>WGS assembly of Setaria viridis.</title>
        <authorList>
            <person name="Huang P."/>
            <person name="Jenkins J."/>
            <person name="Grimwood J."/>
            <person name="Barry K."/>
            <person name="Healey A."/>
            <person name="Mamidi S."/>
            <person name="Sreedasyam A."/>
            <person name="Shu S."/>
            <person name="Feldman M."/>
            <person name="Wu J."/>
            <person name="Yu Y."/>
            <person name="Chen C."/>
            <person name="Johnson J."/>
            <person name="Rokhsar D."/>
            <person name="Baxter I."/>
            <person name="Schmutz J."/>
            <person name="Brutnell T."/>
            <person name="Kellogg E."/>
        </authorList>
    </citation>
    <scope>NUCLEOTIDE SEQUENCE [LARGE SCALE GENOMIC DNA]</scope>
</reference>
<evidence type="ECO:0000313" key="1">
    <source>
        <dbReference type="EMBL" id="TKW22516.1"/>
    </source>
</evidence>
<accession>A0A4V6D8K2</accession>
<dbReference type="Proteomes" id="UP000298652">
    <property type="component" value="Chromosome 4"/>
</dbReference>
<dbReference type="EMBL" id="CM016555">
    <property type="protein sequence ID" value="TKW22516.1"/>
    <property type="molecule type" value="Genomic_DNA"/>
</dbReference>
<organism evidence="1 2">
    <name type="scientific">Setaria viridis</name>
    <name type="common">Green bristlegrass</name>
    <name type="synonym">Setaria italica subsp. viridis</name>
    <dbReference type="NCBI Taxonomy" id="4556"/>
    <lineage>
        <taxon>Eukaryota</taxon>
        <taxon>Viridiplantae</taxon>
        <taxon>Streptophyta</taxon>
        <taxon>Embryophyta</taxon>
        <taxon>Tracheophyta</taxon>
        <taxon>Spermatophyta</taxon>
        <taxon>Magnoliopsida</taxon>
        <taxon>Liliopsida</taxon>
        <taxon>Poales</taxon>
        <taxon>Poaceae</taxon>
        <taxon>PACMAD clade</taxon>
        <taxon>Panicoideae</taxon>
        <taxon>Panicodae</taxon>
        <taxon>Paniceae</taxon>
        <taxon>Cenchrinae</taxon>
        <taxon>Setaria</taxon>
    </lineage>
</organism>
<evidence type="ECO:0000313" key="2">
    <source>
        <dbReference type="Proteomes" id="UP000298652"/>
    </source>
</evidence>
<name>A0A4V6D8K2_SETVI</name>
<proteinExistence type="predicted"/>
<protein>
    <submittedName>
        <fullName evidence="1">Uncharacterized protein</fullName>
    </submittedName>
</protein>
<gene>
    <name evidence="1" type="ORF">SEVIR_4G233401v2</name>
</gene>
<sequence length="47" mass="5031">MIDDCSPEGGHLAEHLRLLPEVAGAGLLACELSCIVHCDGVDREKEK</sequence>
<dbReference type="AlphaFoldDB" id="A0A4V6D8K2"/>